<proteinExistence type="predicted"/>
<accession>A0A5P1EQ37</accession>
<dbReference type="Gramene" id="ONK66661">
    <property type="protein sequence ID" value="ONK66661"/>
    <property type="gene ID" value="A4U43_C06F10670"/>
</dbReference>
<dbReference type="Proteomes" id="UP000243459">
    <property type="component" value="Chromosome 6"/>
</dbReference>
<evidence type="ECO:0000313" key="2">
    <source>
        <dbReference type="Proteomes" id="UP000243459"/>
    </source>
</evidence>
<sequence>MLLAFRDAIRLTTKKVTYEEGCQDPNPDTLKLLKELSLKRRAIEESLNRRSTIKESVAENEMFGGGSKLSKEKVVALMMGLPMFTDECYRGRGLFPTEDPSRFKAILRR</sequence>
<reference evidence="2" key="1">
    <citation type="journal article" date="2017" name="Nat. Commun.">
        <title>The asparagus genome sheds light on the origin and evolution of a young Y chromosome.</title>
        <authorList>
            <person name="Harkess A."/>
            <person name="Zhou J."/>
            <person name="Xu C."/>
            <person name="Bowers J.E."/>
            <person name="Van der Hulst R."/>
            <person name="Ayyampalayam S."/>
            <person name="Mercati F."/>
            <person name="Riccardi P."/>
            <person name="McKain M.R."/>
            <person name="Kakrana A."/>
            <person name="Tang H."/>
            <person name="Ray J."/>
            <person name="Groenendijk J."/>
            <person name="Arikit S."/>
            <person name="Mathioni S.M."/>
            <person name="Nakano M."/>
            <person name="Shan H."/>
            <person name="Telgmann-Rauber A."/>
            <person name="Kanno A."/>
            <person name="Yue Z."/>
            <person name="Chen H."/>
            <person name="Li W."/>
            <person name="Chen Y."/>
            <person name="Xu X."/>
            <person name="Zhang Y."/>
            <person name="Luo S."/>
            <person name="Chen H."/>
            <person name="Gao J."/>
            <person name="Mao Z."/>
            <person name="Pires J.C."/>
            <person name="Luo M."/>
            <person name="Kudrna D."/>
            <person name="Wing R.A."/>
            <person name="Meyers B.C."/>
            <person name="Yi K."/>
            <person name="Kong H."/>
            <person name="Lavrijsen P."/>
            <person name="Sunseri F."/>
            <person name="Falavigna A."/>
            <person name="Ye Y."/>
            <person name="Leebens-Mack J.H."/>
            <person name="Chen G."/>
        </authorList>
    </citation>
    <scope>NUCLEOTIDE SEQUENCE [LARGE SCALE GENOMIC DNA]</scope>
    <source>
        <strain evidence="2">cv. DH0086</strain>
    </source>
</reference>
<dbReference type="EMBL" id="CM007386">
    <property type="protein sequence ID" value="ONK66661.1"/>
    <property type="molecule type" value="Genomic_DNA"/>
</dbReference>
<name>A0A5P1EQ37_ASPOF</name>
<protein>
    <submittedName>
        <fullName evidence="1">Uncharacterized protein</fullName>
    </submittedName>
</protein>
<gene>
    <name evidence="1" type="ORF">A4U43_C06F10670</name>
</gene>
<organism evidence="1 2">
    <name type="scientific">Asparagus officinalis</name>
    <name type="common">Garden asparagus</name>
    <dbReference type="NCBI Taxonomy" id="4686"/>
    <lineage>
        <taxon>Eukaryota</taxon>
        <taxon>Viridiplantae</taxon>
        <taxon>Streptophyta</taxon>
        <taxon>Embryophyta</taxon>
        <taxon>Tracheophyta</taxon>
        <taxon>Spermatophyta</taxon>
        <taxon>Magnoliopsida</taxon>
        <taxon>Liliopsida</taxon>
        <taxon>Asparagales</taxon>
        <taxon>Asparagaceae</taxon>
        <taxon>Asparagoideae</taxon>
        <taxon>Asparagus</taxon>
    </lineage>
</organism>
<evidence type="ECO:0000313" key="1">
    <source>
        <dbReference type="EMBL" id="ONK66661.1"/>
    </source>
</evidence>
<dbReference type="AlphaFoldDB" id="A0A5P1EQ37"/>
<keyword evidence="2" id="KW-1185">Reference proteome</keyword>